<proteinExistence type="predicted"/>
<keyword evidence="1" id="KW-1133">Transmembrane helix</keyword>
<keyword evidence="1" id="KW-0472">Membrane</keyword>
<evidence type="ECO:0000256" key="1">
    <source>
        <dbReference type="SAM" id="Phobius"/>
    </source>
</evidence>
<keyword evidence="1" id="KW-0812">Transmembrane</keyword>
<comment type="caution">
    <text evidence="2">The sequence shown here is derived from an EMBL/GenBank/DDBJ whole genome shotgun (WGS) entry which is preliminary data.</text>
</comment>
<dbReference type="Proteomes" id="UP000249417">
    <property type="component" value="Unassembled WGS sequence"/>
</dbReference>
<protein>
    <submittedName>
        <fullName evidence="2">Uncharacterized protein</fullName>
    </submittedName>
</protein>
<evidence type="ECO:0000313" key="2">
    <source>
        <dbReference type="EMBL" id="PZQ46636.1"/>
    </source>
</evidence>
<name>A0A2W5MZN6_9BACT</name>
<reference evidence="2 3" key="1">
    <citation type="submission" date="2017-08" db="EMBL/GenBank/DDBJ databases">
        <title>Infants hospitalized years apart are colonized by the same room-sourced microbial strains.</title>
        <authorList>
            <person name="Brooks B."/>
            <person name="Olm M.R."/>
            <person name="Firek B.A."/>
            <person name="Baker R."/>
            <person name="Thomas B.C."/>
            <person name="Morowitz M.J."/>
            <person name="Banfield J.F."/>
        </authorList>
    </citation>
    <scope>NUCLEOTIDE SEQUENCE [LARGE SCALE GENOMIC DNA]</scope>
    <source>
        <strain evidence="2">S2_005_002_R2_29</strain>
    </source>
</reference>
<organism evidence="2 3">
    <name type="scientific">Micavibrio aeruginosavorus</name>
    <dbReference type="NCBI Taxonomy" id="349221"/>
    <lineage>
        <taxon>Bacteria</taxon>
        <taxon>Pseudomonadati</taxon>
        <taxon>Bdellovibrionota</taxon>
        <taxon>Bdellovibrionia</taxon>
        <taxon>Bdellovibrionales</taxon>
        <taxon>Pseudobdellovibrionaceae</taxon>
        <taxon>Micavibrio</taxon>
    </lineage>
</organism>
<sequence>MSTSCKDSKRTGEQGNAIIFILLSVMLFAALAYTFMRGSQTGQSNLTAGQAKLAAQEIMEYSNRLGRAVEKLQGRGCSENGLSFVNSYQAPLDYTNISAPADNSCDIFNEAGGNITANAFRDYMVSAASRTNGAPMFLSSNAINDLGTANSELLFVVPDLRAEVCQAINIHLNISGDMPAHTIDATPYQGSYPAALQTLGTGGTNPAAVTEKNAFCLLNGTSYSFVRVLIER</sequence>
<gene>
    <name evidence="2" type="ORF">DI551_04825</name>
</gene>
<accession>A0A2W5MZN6</accession>
<dbReference type="EMBL" id="QFQB01000024">
    <property type="protein sequence ID" value="PZQ46636.1"/>
    <property type="molecule type" value="Genomic_DNA"/>
</dbReference>
<dbReference type="AlphaFoldDB" id="A0A2W5MZN6"/>
<feature type="transmembrane region" description="Helical" evidence="1">
    <location>
        <begin position="17"/>
        <end position="36"/>
    </location>
</feature>
<evidence type="ECO:0000313" key="3">
    <source>
        <dbReference type="Proteomes" id="UP000249417"/>
    </source>
</evidence>